<dbReference type="CDD" id="cd05568">
    <property type="entry name" value="PTS_IIB_bgl_like"/>
    <property type="match status" value="1"/>
</dbReference>
<evidence type="ECO:0000259" key="8">
    <source>
        <dbReference type="PROSITE" id="PS51372"/>
    </source>
</evidence>
<dbReference type="PROSITE" id="PS51372">
    <property type="entry name" value="PRD_2"/>
    <property type="match status" value="2"/>
</dbReference>
<dbReference type="InterPro" id="IPR013196">
    <property type="entry name" value="HTH_11"/>
</dbReference>
<dbReference type="Pfam" id="PF08279">
    <property type="entry name" value="HTH_11"/>
    <property type="match status" value="1"/>
</dbReference>
<dbReference type="PROSITE" id="PS51094">
    <property type="entry name" value="PTS_EIIA_TYPE_2"/>
    <property type="match status" value="1"/>
</dbReference>
<dbReference type="InterPro" id="IPR013011">
    <property type="entry name" value="PTS_EIIB_2"/>
</dbReference>
<proteinExistence type="predicted"/>
<feature type="domain" description="PTS EIIB type-2" evidence="7">
    <location>
        <begin position="411"/>
        <end position="503"/>
    </location>
</feature>
<dbReference type="Pfam" id="PF00874">
    <property type="entry name" value="PRD"/>
    <property type="match status" value="2"/>
</dbReference>
<keyword evidence="1" id="KW-0808">Transferase</keyword>
<evidence type="ECO:0000256" key="3">
    <source>
        <dbReference type="ARBA" id="ARBA00023015"/>
    </source>
</evidence>
<dbReference type="Pfam" id="PF02302">
    <property type="entry name" value="PTS_IIB"/>
    <property type="match status" value="1"/>
</dbReference>
<feature type="domain" description="PRD" evidence="8">
    <location>
        <begin position="189"/>
        <end position="295"/>
    </location>
</feature>
<evidence type="ECO:0000256" key="2">
    <source>
        <dbReference type="ARBA" id="ARBA00022737"/>
    </source>
</evidence>
<dbReference type="SUPFAM" id="SSF55804">
    <property type="entry name" value="Phoshotransferase/anion transport protein"/>
    <property type="match status" value="1"/>
</dbReference>
<dbReference type="RefSeq" id="WP_380427826.1">
    <property type="nucleotide sequence ID" value="NZ_JBHRZV010000052.1"/>
</dbReference>
<reference evidence="10" key="1">
    <citation type="journal article" date="2019" name="Int. J. Syst. Evol. Microbiol.">
        <title>The Global Catalogue of Microorganisms (GCM) 10K type strain sequencing project: providing services to taxonomists for standard genome sequencing and annotation.</title>
        <authorList>
            <consortium name="The Broad Institute Genomics Platform"/>
            <consortium name="The Broad Institute Genome Sequencing Center for Infectious Disease"/>
            <person name="Wu L."/>
            <person name="Ma J."/>
        </authorList>
    </citation>
    <scope>NUCLEOTIDE SEQUENCE [LARGE SCALE GENOMIC DNA]</scope>
    <source>
        <strain evidence="10">CCUG 67170</strain>
    </source>
</reference>
<evidence type="ECO:0000256" key="4">
    <source>
        <dbReference type="ARBA" id="ARBA00023159"/>
    </source>
</evidence>
<dbReference type="InterPro" id="IPR036388">
    <property type="entry name" value="WH-like_DNA-bd_sf"/>
</dbReference>
<dbReference type="EMBL" id="JBHRZV010000052">
    <property type="protein sequence ID" value="MFC3928887.1"/>
    <property type="molecule type" value="Genomic_DNA"/>
</dbReference>
<dbReference type="SUPFAM" id="SSF52794">
    <property type="entry name" value="PTS system IIB component-like"/>
    <property type="match status" value="1"/>
</dbReference>
<evidence type="ECO:0000259" key="7">
    <source>
        <dbReference type="PROSITE" id="PS51099"/>
    </source>
</evidence>
<keyword evidence="5" id="KW-0804">Transcription</keyword>
<evidence type="ECO:0000259" key="6">
    <source>
        <dbReference type="PROSITE" id="PS51094"/>
    </source>
</evidence>
<dbReference type="SUPFAM" id="SSF46894">
    <property type="entry name" value="C-terminal effector domain of the bipartite response regulators"/>
    <property type="match status" value="1"/>
</dbReference>
<dbReference type="Proteomes" id="UP001595807">
    <property type="component" value="Unassembled WGS sequence"/>
</dbReference>
<dbReference type="Gene3D" id="1.10.1790.10">
    <property type="entry name" value="PRD domain"/>
    <property type="match status" value="2"/>
</dbReference>
<accession>A0ABV8CXU8</accession>
<comment type="caution">
    <text evidence="9">The sequence shown here is derived from an EMBL/GenBank/DDBJ whole genome shotgun (WGS) entry which is preliminary data.</text>
</comment>
<keyword evidence="4" id="KW-0010">Activator</keyword>
<dbReference type="InterPro" id="IPR050661">
    <property type="entry name" value="BglG_antiterminators"/>
</dbReference>
<organism evidence="9 10">
    <name type="scientific">Streptococcus caprae</name>
    <dbReference type="NCBI Taxonomy" id="1640501"/>
    <lineage>
        <taxon>Bacteria</taxon>
        <taxon>Bacillati</taxon>
        <taxon>Bacillota</taxon>
        <taxon>Bacilli</taxon>
        <taxon>Lactobacillales</taxon>
        <taxon>Streptococcaceae</taxon>
        <taxon>Streptococcus</taxon>
    </lineage>
</organism>
<sequence>MFNKKEKQLILYLIQEKERFVTSHEIVEQLSCSDRTVRTYARHIHDELDTYPGVEIVSKPGQGYQLQINDYQQFQTFLEDFQLEDHRLAHYGKADMEDRVSYILNKLLFEQEEVYFDDLAEEFFVSRSTLSADFKKIRQQFERYDLKIESKANKGVFVSGTERNKRRFIMDYFFDNRFVNTLHQYIDSAFFQQKITFEELMIIVLDECREGALKLSDFVIQNLIIHIALALRRVSEGFQINQLDNIEDIKDCKSRKIAKRIINRVEIVTGISIPAEEIDYITLHLIAKGNEGKGDRLVSSRLEERLRAELIQAVDVVGQPFSHTFQQDFQLIEGLVTHLETLFVRLNNKIILENPLLRDIQTNYKESLEMTRQIMEAVPTFREYHLSEDELAYIALHFLASIERFKEKSKQNILVICATGYGSAQMLKSRIENELGNLVSIVDVIGYYEINDQKLENIDFIISSIDLSNLIFNIPVYTVSVFLKEEEVRMIKEEIKTTTSKSQANEVDMSTPKYDLQEIFDEYCSEDTFFIYPSIDRDGLLAAMVQALAPQEDNQFGARMLQLMDQRESLSSVIFSPQIAVPHPIQPVGRHHRMAIALVKDGLYWNAEYPTIQFVFLPSLSVYDNEGLPHLTARIVDLVDNPERQEALLNCNSFEEFRKLFLTENGR</sequence>
<dbReference type="Gene3D" id="1.10.10.10">
    <property type="entry name" value="Winged helix-like DNA-binding domain superfamily/Winged helix DNA-binding domain"/>
    <property type="match status" value="2"/>
</dbReference>
<keyword evidence="2" id="KW-0677">Repeat</keyword>
<dbReference type="PANTHER" id="PTHR30185">
    <property type="entry name" value="CRYPTIC BETA-GLUCOSIDE BGL OPERON ANTITERMINATOR"/>
    <property type="match status" value="1"/>
</dbReference>
<evidence type="ECO:0000256" key="5">
    <source>
        <dbReference type="ARBA" id="ARBA00023163"/>
    </source>
</evidence>
<dbReference type="InterPro" id="IPR002178">
    <property type="entry name" value="PTS_EIIA_type-2_dom"/>
</dbReference>
<dbReference type="Gene3D" id="3.40.50.2300">
    <property type="match status" value="1"/>
</dbReference>
<dbReference type="PROSITE" id="PS51099">
    <property type="entry name" value="PTS_EIIB_TYPE_2"/>
    <property type="match status" value="1"/>
</dbReference>
<protein>
    <submittedName>
        <fullName evidence="9">BglG family transcription antiterminator</fullName>
    </submittedName>
</protein>
<dbReference type="InterPro" id="IPR036095">
    <property type="entry name" value="PTS_EIIB-like_sf"/>
</dbReference>
<dbReference type="InterPro" id="IPR011608">
    <property type="entry name" value="PRD"/>
</dbReference>
<evidence type="ECO:0000313" key="10">
    <source>
        <dbReference type="Proteomes" id="UP001595807"/>
    </source>
</evidence>
<keyword evidence="3" id="KW-0805">Transcription regulation</keyword>
<dbReference type="Pfam" id="PF00359">
    <property type="entry name" value="PTS_EIIA_2"/>
    <property type="match status" value="1"/>
</dbReference>
<feature type="domain" description="PTS EIIA type-2" evidence="6">
    <location>
        <begin position="521"/>
        <end position="664"/>
    </location>
</feature>
<dbReference type="InterPro" id="IPR036634">
    <property type="entry name" value="PRD_sf"/>
</dbReference>
<dbReference type="SUPFAM" id="SSF63520">
    <property type="entry name" value="PTS-regulatory domain, PRD"/>
    <property type="match status" value="2"/>
</dbReference>
<dbReference type="InterPro" id="IPR007737">
    <property type="entry name" value="Mga_HTH"/>
</dbReference>
<dbReference type="InterPro" id="IPR016152">
    <property type="entry name" value="PTrfase/Anion_transptr"/>
</dbReference>
<dbReference type="InterPro" id="IPR016032">
    <property type="entry name" value="Sig_transdc_resp-reg_C-effctor"/>
</dbReference>
<keyword evidence="10" id="KW-1185">Reference proteome</keyword>
<dbReference type="PANTHER" id="PTHR30185:SF18">
    <property type="entry name" value="TRANSCRIPTIONAL REGULATOR MTLR"/>
    <property type="match status" value="1"/>
</dbReference>
<dbReference type="Gene3D" id="3.40.930.10">
    <property type="entry name" value="Mannitol-specific EII, Chain A"/>
    <property type="match status" value="1"/>
</dbReference>
<name>A0ABV8CXU8_9STRE</name>
<dbReference type="InterPro" id="IPR003501">
    <property type="entry name" value="PTS_EIIB_2/3"/>
</dbReference>
<feature type="domain" description="PRD" evidence="8">
    <location>
        <begin position="301"/>
        <end position="408"/>
    </location>
</feature>
<gene>
    <name evidence="9" type="ORF">ACFORF_10025</name>
</gene>
<evidence type="ECO:0000256" key="1">
    <source>
        <dbReference type="ARBA" id="ARBA00022679"/>
    </source>
</evidence>
<dbReference type="Pfam" id="PF05043">
    <property type="entry name" value="Mga"/>
    <property type="match status" value="1"/>
</dbReference>
<evidence type="ECO:0000313" key="9">
    <source>
        <dbReference type="EMBL" id="MFC3928887.1"/>
    </source>
</evidence>